<evidence type="ECO:0000313" key="5">
    <source>
        <dbReference type="Proteomes" id="UP000193498"/>
    </source>
</evidence>
<evidence type="ECO:0000259" key="3">
    <source>
        <dbReference type="SMART" id="SM01042"/>
    </source>
</evidence>
<dbReference type="InParanoid" id="A0A1Y1XXQ0"/>
<dbReference type="EMBL" id="MCFE01000376">
    <property type="protein sequence ID" value="ORX90521.1"/>
    <property type="molecule type" value="Genomic_DNA"/>
</dbReference>
<dbReference type="SMART" id="SM01042">
    <property type="entry name" value="Brr6_like_C_C"/>
    <property type="match status" value="1"/>
</dbReference>
<keyword evidence="5" id="KW-1185">Reference proteome</keyword>
<dbReference type="GO" id="GO:0006998">
    <property type="term" value="P:nuclear envelope organization"/>
    <property type="evidence" value="ECO:0007669"/>
    <property type="project" value="InterPro"/>
</dbReference>
<proteinExistence type="predicted"/>
<dbReference type="OrthoDB" id="5961at2759"/>
<dbReference type="GO" id="GO:0031965">
    <property type="term" value="C:nuclear membrane"/>
    <property type="evidence" value="ECO:0007669"/>
    <property type="project" value="InterPro"/>
</dbReference>
<feature type="transmembrane region" description="Helical" evidence="2">
    <location>
        <begin position="166"/>
        <end position="185"/>
    </location>
</feature>
<dbReference type="GO" id="GO:0055088">
    <property type="term" value="P:lipid homeostasis"/>
    <property type="evidence" value="ECO:0007669"/>
    <property type="project" value="InterPro"/>
</dbReference>
<dbReference type="PANTHER" id="PTHR28136">
    <property type="entry name" value="NUCLEUS EXPORT PROTEIN BRR6"/>
    <property type="match status" value="1"/>
</dbReference>
<evidence type="ECO:0000256" key="1">
    <source>
        <dbReference type="SAM" id="MobiDB-lite"/>
    </source>
</evidence>
<dbReference type="Pfam" id="PF10104">
    <property type="entry name" value="Brr6_like_C_C"/>
    <property type="match status" value="1"/>
</dbReference>
<name>A0A1Y1XXQ0_9FUNG</name>
<feature type="compositionally biased region" description="Polar residues" evidence="1">
    <location>
        <begin position="1"/>
        <end position="10"/>
    </location>
</feature>
<keyword evidence="2" id="KW-0472">Membrane</keyword>
<dbReference type="InterPro" id="IPR018767">
    <property type="entry name" value="Brl1/Brr6_dom"/>
</dbReference>
<dbReference type="PANTHER" id="PTHR28136:SF1">
    <property type="entry name" value="NUCLEUS EXPORT PROTEIN BRL1"/>
    <property type="match status" value="1"/>
</dbReference>
<feature type="transmembrane region" description="Helical" evidence="2">
    <location>
        <begin position="272"/>
        <end position="293"/>
    </location>
</feature>
<feature type="region of interest" description="Disordered" evidence="1">
    <location>
        <begin position="64"/>
        <end position="136"/>
    </location>
</feature>
<dbReference type="FunCoup" id="A0A1Y1XXQ0">
    <property type="interactions" value="35"/>
</dbReference>
<evidence type="ECO:0000256" key="2">
    <source>
        <dbReference type="SAM" id="Phobius"/>
    </source>
</evidence>
<accession>A0A1Y1XXQ0</accession>
<comment type="caution">
    <text evidence="4">The sequence shown here is derived from an EMBL/GenBank/DDBJ whole genome shotgun (WGS) entry which is preliminary data.</text>
</comment>
<dbReference type="Proteomes" id="UP000193498">
    <property type="component" value="Unassembled WGS sequence"/>
</dbReference>
<dbReference type="InterPro" id="IPR040202">
    <property type="entry name" value="Brl1/Brr6"/>
</dbReference>
<feature type="region of interest" description="Disordered" evidence="1">
    <location>
        <begin position="1"/>
        <end position="37"/>
    </location>
</feature>
<reference evidence="4 5" key="1">
    <citation type="submission" date="2016-07" db="EMBL/GenBank/DDBJ databases">
        <title>Pervasive Adenine N6-methylation of Active Genes in Fungi.</title>
        <authorList>
            <consortium name="DOE Joint Genome Institute"/>
            <person name="Mondo S.J."/>
            <person name="Dannebaum R.O."/>
            <person name="Kuo R.C."/>
            <person name="Labutti K."/>
            <person name="Haridas S."/>
            <person name="Kuo A."/>
            <person name="Salamov A."/>
            <person name="Ahrendt S.R."/>
            <person name="Lipzen A."/>
            <person name="Sullivan W."/>
            <person name="Andreopoulos W.B."/>
            <person name="Clum A."/>
            <person name="Lindquist E."/>
            <person name="Daum C."/>
            <person name="Ramamoorthy G.K."/>
            <person name="Gryganskyi A."/>
            <person name="Culley D."/>
            <person name="Magnuson J.K."/>
            <person name="James T.Y."/>
            <person name="O'Malley M.A."/>
            <person name="Stajich J.E."/>
            <person name="Spatafora J.W."/>
            <person name="Visel A."/>
            <person name="Grigoriev I.V."/>
        </authorList>
    </citation>
    <scope>NUCLEOTIDE SEQUENCE [LARGE SCALE GENOMIC DNA]</scope>
    <source>
        <strain evidence="4 5">CBS 931.73</strain>
    </source>
</reference>
<evidence type="ECO:0000313" key="4">
    <source>
        <dbReference type="EMBL" id="ORX90521.1"/>
    </source>
</evidence>
<sequence>MSFNVRSNESPMEFEYQSPNPNTEDVFTPSKKNDTKDPFICFRTVAPQTGGLFSTPVKQPLSNMNFAFNSPEPVTPNKSEPADLDKPSLQEHDTPPPTEKDGQSRSVQLSKRSVRKRKAGENNHWRAKSTSDLSESEEELVTSNSLLDSVTYNADMPYIISGWLQLFFNLFLIAVILYIILQFIYTVQRDIDIKVEEYSMAILEEIGKCSKDYITNQCSPVELRLPGLKDLCNTWEACMKRDPTVIGRAKVSAETFAEILNNFVEPISYKTMIFFTLLIFGSLFLSNFAFGFLRSRTRSDYQYYLQNEAYHQPARTWTTPRRTSSRYIKSR</sequence>
<keyword evidence="2" id="KW-0812">Transmembrane</keyword>
<protein>
    <recommendedName>
        <fullName evidence="3">Brl1/Brr6 domain-containing protein</fullName>
    </recommendedName>
</protein>
<gene>
    <name evidence="4" type="ORF">K493DRAFT_265657</name>
</gene>
<organism evidence="4 5">
    <name type="scientific">Basidiobolus meristosporus CBS 931.73</name>
    <dbReference type="NCBI Taxonomy" id="1314790"/>
    <lineage>
        <taxon>Eukaryota</taxon>
        <taxon>Fungi</taxon>
        <taxon>Fungi incertae sedis</taxon>
        <taxon>Zoopagomycota</taxon>
        <taxon>Entomophthoromycotina</taxon>
        <taxon>Basidiobolomycetes</taxon>
        <taxon>Basidiobolales</taxon>
        <taxon>Basidiobolaceae</taxon>
        <taxon>Basidiobolus</taxon>
    </lineage>
</organism>
<feature type="domain" description="Brl1/Brr6" evidence="3">
    <location>
        <begin position="160"/>
        <end position="294"/>
    </location>
</feature>
<dbReference type="AlphaFoldDB" id="A0A1Y1XXQ0"/>
<feature type="compositionally biased region" description="Basic and acidic residues" evidence="1">
    <location>
        <begin position="80"/>
        <end position="103"/>
    </location>
</feature>
<keyword evidence="2" id="KW-1133">Transmembrane helix</keyword>